<reference evidence="3 4" key="1">
    <citation type="submission" date="2023-05" db="EMBL/GenBank/DDBJ databases">
        <title>Lithophilousrod everest ZFBP1038 complete genpme.</title>
        <authorList>
            <person name="Tian M."/>
        </authorList>
    </citation>
    <scope>NUCLEOTIDE SEQUENCE [LARGE SCALE GENOMIC DNA]</scope>
    <source>
        <strain evidence="3 4">ZFBP1038</strain>
    </source>
</reference>
<evidence type="ECO:0000259" key="2">
    <source>
        <dbReference type="Pfam" id="PF01425"/>
    </source>
</evidence>
<comment type="similarity">
    <text evidence="1">Belongs to the amidase family.</text>
</comment>
<dbReference type="SUPFAM" id="SSF75304">
    <property type="entry name" value="Amidase signature (AS) enzymes"/>
    <property type="match status" value="1"/>
</dbReference>
<dbReference type="InterPro" id="IPR023631">
    <property type="entry name" value="Amidase_dom"/>
</dbReference>
<dbReference type="Proteomes" id="UP001209083">
    <property type="component" value="Chromosome"/>
</dbReference>
<dbReference type="RefSeq" id="WP_349638466.1">
    <property type="nucleotide sequence ID" value="NZ_CP090958.1"/>
</dbReference>
<accession>A0ABY8QS64</accession>
<feature type="domain" description="Amidase" evidence="2">
    <location>
        <begin position="26"/>
        <end position="443"/>
    </location>
</feature>
<gene>
    <name evidence="3" type="ORF">LWF01_16520</name>
</gene>
<dbReference type="Gene3D" id="3.90.1300.10">
    <property type="entry name" value="Amidase signature (AS) domain"/>
    <property type="match status" value="1"/>
</dbReference>
<dbReference type="InterPro" id="IPR000120">
    <property type="entry name" value="Amidase"/>
</dbReference>
<dbReference type="PROSITE" id="PS00571">
    <property type="entry name" value="AMIDASES"/>
    <property type="match status" value="1"/>
</dbReference>
<dbReference type="PANTHER" id="PTHR11895">
    <property type="entry name" value="TRANSAMIDASE"/>
    <property type="match status" value="1"/>
</dbReference>
<proteinExistence type="inferred from homology"/>
<dbReference type="InterPro" id="IPR020556">
    <property type="entry name" value="Amidase_CS"/>
</dbReference>
<evidence type="ECO:0000313" key="4">
    <source>
        <dbReference type="Proteomes" id="UP001209083"/>
    </source>
</evidence>
<keyword evidence="4" id="KW-1185">Reference proteome</keyword>
<dbReference type="PANTHER" id="PTHR11895:SF7">
    <property type="entry name" value="GLUTAMYL-TRNA(GLN) AMIDOTRANSFERASE SUBUNIT A, MITOCHONDRIAL"/>
    <property type="match status" value="1"/>
</dbReference>
<evidence type="ECO:0000313" key="3">
    <source>
        <dbReference type="EMBL" id="WGW11676.1"/>
    </source>
</evidence>
<dbReference type="InterPro" id="IPR036928">
    <property type="entry name" value="AS_sf"/>
</dbReference>
<evidence type="ECO:0000256" key="1">
    <source>
        <dbReference type="ARBA" id="ARBA00009199"/>
    </source>
</evidence>
<sequence>MDETLFFESAAGIAARIRRGELSSSEFTLALIDRIRESQLNAYCTVAASAVDAARRADSVVAAGEETTKFPLLGVPVSVKDNIETAGIRTSYGSRVFAEYVPDSDAVCVRRLKAAGAVIIGKTALPEFATKGVVDSPLLGITRNPWDLTKVVGGSSGGAAAAVAAGLGPLAVGNDQAGSIRMPAALCGVAGLKPTGGRIPFAPNLFPWDQLFHVGLISRTVDDLELGLGVLEGLDPDDPLSVPAVDLPLRHAGRLSVAWSSSIGFATIEPEVLSIVREALTDIGSTADVEEVGIDLSPAALAYSILVPFKRAIETGNRLDEWADRMDPEVVDYIRLGQKMGVDDVRTGLRARSAVYVETERVLGEYDFIVTPTLSVPAFEIGLTGPSVIDGVPTTSFRDWFPYTYPFNLSGHPAVSVPAGFTADGLPVGIQIVGKRFSDRAVLALARVIEAARPWASTRPPFR</sequence>
<name>A0ABY8QS64_9MICO</name>
<dbReference type="Pfam" id="PF01425">
    <property type="entry name" value="Amidase"/>
    <property type="match status" value="1"/>
</dbReference>
<dbReference type="EMBL" id="CP090958">
    <property type="protein sequence ID" value="WGW11676.1"/>
    <property type="molecule type" value="Genomic_DNA"/>
</dbReference>
<organism evidence="3 4">
    <name type="scientific">Saxibacter everestensis</name>
    <dbReference type="NCBI Taxonomy" id="2909229"/>
    <lineage>
        <taxon>Bacteria</taxon>
        <taxon>Bacillati</taxon>
        <taxon>Actinomycetota</taxon>
        <taxon>Actinomycetes</taxon>
        <taxon>Micrococcales</taxon>
        <taxon>Brevibacteriaceae</taxon>
        <taxon>Saxibacter</taxon>
    </lineage>
</organism>
<protein>
    <submittedName>
        <fullName evidence="3">Amidase</fullName>
    </submittedName>
</protein>